<reference evidence="4 5" key="1">
    <citation type="submission" date="2024-01" db="EMBL/GenBank/DDBJ databases">
        <title>Genome assemblies of Stephania.</title>
        <authorList>
            <person name="Yang L."/>
        </authorList>
    </citation>
    <scope>NUCLEOTIDE SEQUENCE [LARGE SCALE GENOMIC DNA]</scope>
    <source>
        <strain evidence="4">QJT</strain>
        <tissue evidence="4">Leaf</tissue>
    </source>
</reference>
<feature type="compositionally biased region" description="Basic residues" evidence="2">
    <location>
        <begin position="110"/>
        <end position="126"/>
    </location>
</feature>
<evidence type="ECO:0000313" key="5">
    <source>
        <dbReference type="Proteomes" id="UP001417504"/>
    </source>
</evidence>
<feature type="region of interest" description="Disordered" evidence="2">
    <location>
        <begin position="314"/>
        <end position="336"/>
    </location>
</feature>
<dbReference type="InterPro" id="IPR046450">
    <property type="entry name" value="PA_dom_sf"/>
</dbReference>
<gene>
    <name evidence="4" type="ORF">Sjap_019540</name>
</gene>
<dbReference type="Gene3D" id="3.50.30.30">
    <property type="match status" value="1"/>
</dbReference>
<name>A0AAP0HZG0_9MAGN</name>
<dbReference type="Proteomes" id="UP001417504">
    <property type="component" value="Unassembled WGS sequence"/>
</dbReference>
<dbReference type="SUPFAM" id="SSF52025">
    <property type="entry name" value="PA domain"/>
    <property type="match status" value="1"/>
</dbReference>
<proteinExistence type="predicted"/>
<evidence type="ECO:0000256" key="1">
    <source>
        <dbReference type="ARBA" id="ARBA00023180"/>
    </source>
</evidence>
<dbReference type="PANTHER" id="PTHR10404:SF46">
    <property type="entry name" value="VACUOLAR PROTEIN SORTING-ASSOCIATED PROTEIN 70"/>
    <property type="match status" value="1"/>
</dbReference>
<protein>
    <recommendedName>
        <fullName evidence="3">PA domain-containing protein</fullName>
    </recommendedName>
</protein>
<feature type="compositionally biased region" description="Pro residues" evidence="2">
    <location>
        <begin position="127"/>
        <end position="146"/>
    </location>
</feature>
<feature type="compositionally biased region" description="Pro residues" evidence="2">
    <location>
        <begin position="98"/>
        <end position="109"/>
    </location>
</feature>
<feature type="compositionally biased region" description="Polar residues" evidence="2">
    <location>
        <begin position="59"/>
        <end position="73"/>
    </location>
</feature>
<comment type="caution">
    <text evidence="4">The sequence shown here is derived from an EMBL/GenBank/DDBJ whole genome shotgun (WGS) entry which is preliminary data.</text>
</comment>
<accession>A0AAP0HZG0</accession>
<dbReference type="InterPro" id="IPR039373">
    <property type="entry name" value="Peptidase_M28B"/>
</dbReference>
<evidence type="ECO:0000313" key="4">
    <source>
        <dbReference type="EMBL" id="KAK9102286.1"/>
    </source>
</evidence>
<dbReference type="PANTHER" id="PTHR10404">
    <property type="entry name" value="N-ACETYLATED-ALPHA-LINKED ACIDIC DIPEPTIDASE"/>
    <property type="match status" value="1"/>
</dbReference>
<sequence length="336" mass="36327">MKSIPTVQLVREGRRALKCSRRLPHEALPKTYVGNAVSWNTHGVAMTSYPERLCTESLSDHLNSSHPSPLPHTTNHHSNCKQLLPPPLHLPLRQLQHLPPPPRPHPPPPLRRHSRQRRRCPPRHLRPPLPQPPPPRRPLPGLPHPPLLPLLTLTTTAAAAATSFDLRQETYPGDPYGGVSREVLPTFHAYAKSGTAVGPAAYANYGRAEDFAALRRMRVDVAGAVVVARYGKVYRGDIVRNAAEAGAAGVVVFSDRKDYGGSGDGDGGGGVFPEGRWMPRSGVQVGSVYRGAGDPTTPGWGSVVACERVGKEEVERGRGGGGDTVFTGVRGRMGRR</sequence>
<dbReference type="GO" id="GO:0004180">
    <property type="term" value="F:carboxypeptidase activity"/>
    <property type="evidence" value="ECO:0007669"/>
    <property type="project" value="TreeGrafter"/>
</dbReference>
<keyword evidence="1" id="KW-0325">Glycoprotein</keyword>
<feature type="region of interest" description="Disordered" evidence="2">
    <location>
        <begin position="59"/>
        <end position="146"/>
    </location>
</feature>
<feature type="domain" description="PA" evidence="3">
    <location>
        <begin position="196"/>
        <end position="285"/>
    </location>
</feature>
<dbReference type="EMBL" id="JBBNAE010000008">
    <property type="protein sequence ID" value="KAK9102286.1"/>
    <property type="molecule type" value="Genomic_DNA"/>
</dbReference>
<keyword evidence="5" id="KW-1185">Reference proteome</keyword>
<evidence type="ECO:0000256" key="2">
    <source>
        <dbReference type="SAM" id="MobiDB-lite"/>
    </source>
</evidence>
<organism evidence="4 5">
    <name type="scientific">Stephania japonica</name>
    <dbReference type="NCBI Taxonomy" id="461633"/>
    <lineage>
        <taxon>Eukaryota</taxon>
        <taxon>Viridiplantae</taxon>
        <taxon>Streptophyta</taxon>
        <taxon>Embryophyta</taxon>
        <taxon>Tracheophyta</taxon>
        <taxon>Spermatophyta</taxon>
        <taxon>Magnoliopsida</taxon>
        <taxon>Ranunculales</taxon>
        <taxon>Menispermaceae</taxon>
        <taxon>Menispermoideae</taxon>
        <taxon>Cissampelideae</taxon>
        <taxon>Stephania</taxon>
    </lineage>
</organism>
<dbReference type="InterPro" id="IPR003137">
    <property type="entry name" value="PA_domain"/>
</dbReference>
<dbReference type="AlphaFoldDB" id="A0AAP0HZG0"/>
<evidence type="ECO:0000259" key="3">
    <source>
        <dbReference type="Pfam" id="PF02225"/>
    </source>
</evidence>
<dbReference type="Pfam" id="PF02225">
    <property type="entry name" value="PA"/>
    <property type="match status" value="1"/>
</dbReference>